<accession>A0A1I3GZE9</accession>
<gene>
    <name evidence="4" type="ORF">SAMN05421753_107188</name>
</gene>
<dbReference type="Pfam" id="PF07583">
    <property type="entry name" value="PSCyt2"/>
    <property type="match status" value="1"/>
</dbReference>
<dbReference type="InterPro" id="IPR011429">
    <property type="entry name" value="Cyt_c_Planctomycete-type"/>
</dbReference>
<dbReference type="InterPro" id="IPR013320">
    <property type="entry name" value="ConA-like_dom_sf"/>
</dbReference>
<evidence type="ECO:0000259" key="1">
    <source>
        <dbReference type="Pfam" id="PF07583"/>
    </source>
</evidence>
<feature type="domain" description="DUF1553" evidence="2">
    <location>
        <begin position="559"/>
        <end position="798"/>
    </location>
</feature>
<feature type="domain" description="Cytochrome C Planctomycete-type" evidence="3">
    <location>
        <begin position="59"/>
        <end position="115"/>
    </location>
</feature>
<dbReference type="Pfam" id="PF07587">
    <property type="entry name" value="PSD1"/>
    <property type="match status" value="1"/>
</dbReference>
<protein>
    <submittedName>
        <fullName evidence="4">Planctomycete cytochrome C</fullName>
    </submittedName>
</protein>
<dbReference type="InterPro" id="IPR022655">
    <property type="entry name" value="DUF1553"/>
</dbReference>
<feature type="domain" description="DUF1549" evidence="1">
    <location>
        <begin position="181"/>
        <end position="385"/>
    </location>
</feature>
<evidence type="ECO:0000259" key="3">
    <source>
        <dbReference type="Pfam" id="PF07635"/>
    </source>
</evidence>
<evidence type="ECO:0000313" key="5">
    <source>
        <dbReference type="Proteomes" id="UP000199518"/>
    </source>
</evidence>
<dbReference type="STRING" id="1576369.SAMN05421753_107188"/>
<dbReference type="Proteomes" id="UP000199518">
    <property type="component" value="Unassembled WGS sequence"/>
</dbReference>
<dbReference type="InterPro" id="IPR011444">
    <property type="entry name" value="DUF1549"/>
</dbReference>
<dbReference type="SUPFAM" id="SSF49899">
    <property type="entry name" value="Concanavalin A-like lectins/glucanases"/>
    <property type="match status" value="1"/>
</dbReference>
<dbReference type="AlphaFoldDB" id="A0A1I3GZE9"/>
<keyword evidence="5" id="KW-1185">Reference proteome</keyword>
<dbReference type="EMBL" id="FOQD01000007">
    <property type="protein sequence ID" value="SFI28746.1"/>
    <property type="molecule type" value="Genomic_DNA"/>
</dbReference>
<sequence>MLFQVPLESLSPTFAWRCLFAGLTIFSLATTPLRAASEPTPEQVKFFETSVRPLLVEHCLKCHSEEKQKGELRLDSRGHMLLGGESGPAIVPGKPDESLLMEAVRYESFEMPPAGKLDDKQIEILAKWIEIGAPWPGDNGQMAKRTSGDQFSEEDRNWWAFQPIKKVDVPTCSKPDWCRNEIDQFIAAGLDAQQLTPAPEADRRTLIRRLYFDLTGLPPTPEEVQKFVDDAAPQAYEHLVDRLLASPDYGERWARHWLDLVRYADSDGYRIDHYRPQAWRYRDYVIQSLNDDKPYDRFVQEQLAGDELFPGDVQALTATGFLRHGIYEYNARDVRGQWDVILNEVTDVTGDVFFGLGFQCARCHDHKFDPILQKDYFALRAFFEPILLKDDVVAATPEQCTEYQAKLAEYEAQTLAVRTELDALEAKFRNEGEKTAVERFPDDIKAMIYKQPSERTPFEEQLVQLCWRQVLYEYERIDDRIKGEDKEKILALRRQLAALPAKKPESLPQPLTARDVSNVAPSTVIPKKKTEVGPGFLTLIEPNTPEIVPPTDVPNSTGRRSALARWLTRPDNALSTRVIVNRVWQYHFGRGLAVNSSDFGRLGTPPTHPELLDWLTTKFVNEGWRFKSLHRLIVTSAAYRQSTSHPQLAENQIKDPLNTWYWRAETRRLDAEQIRDAIFAVTGQLDRERGGPGVLPDRPRRSIYARVMRNSRDPLLDAFDLPQFFSSTASRDTTTSPIQSLLLINSQTMLRHASELARRVKAGDGDSGDVTPQIEQLWRLSFSREPTSEELLAVQNFLKEQSRQIGGGEETSKFVPNIVTGKVPYRDGQAILFQPEGDQGRFAVANDPRLEMGDFTVEAFFQLRSVYDTGSVRTLAAKWSGNREKPGWAFGITGKGSRRKPQTLVMQMFGNTLAGSFTEATTFSDQNIEMNKPYYAAACVRLAKTGQPGAVRYFLKDLSNDDEPLQSVEVPLAIATGIENPEPLTLGTRGTRDGRFDGLIDDIRVSRGPLSQGQLLFTNETAAPATVGYWQFEPDPGVFQNAVADGLNIHPVQHDKQQADPQSAAFVDLCHVLLNSSEFLYVD</sequence>
<dbReference type="GO" id="GO:0009055">
    <property type="term" value="F:electron transfer activity"/>
    <property type="evidence" value="ECO:0007669"/>
    <property type="project" value="InterPro"/>
</dbReference>
<organism evidence="4 5">
    <name type="scientific">Planctomicrobium piriforme</name>
    <dbReference type="NCBI Taxonomy" id="1576369"/>
    <lineage>
        <taxon>Bacteria</taxon>
        <taxon>Pseudomonadati</taxon>
        <taxon>Planctomycetota</taxon>
        <taxon>Planctomycetia</taxon>
        <taxon>Planctomycetales</taxon>
        <taxon>Planctomycetaceae</taxon>
        <taxon>Planctomicrobium</taxon>
    </lineage>
</organism>
<dbReference type="PANTHER" id="PTHR35889:SF3">
    <property type="entry name" value="F-BOX DOMAIN-CONTAINING PROTEIN"/>
    <property type="match status" value="1"/>
</dbReference>
<dbReference type="Pfam" id="PF07635">
    <property type="entry name" value="PSCyt1"/>
    <property type="match status" value="1"/>
</dbReference>
<evidence type="ECO:0000259" key="2">
    <source>
        <dbReference type="Pfam" id="PF07587"/>
    </source>
</evidence>
<dbReference type="InterPro" id="IPR036909">
    <property type="entry name" value="Cyt_c-like_dom_sf"/>
</dbReference>
<dbReference type="PANTHER" id="PTHR35889">
    <property type="entry name" value="CYCLOINULO-OLIGOSACCHARIDE FRUCTANOTRANSFERASE-RELATED"/>
    <property type="match status" value="1"/>
</dbReference>
<dbReference type="GO" id="GO:0020037">
    <property type="term" value="F:heme binding"/>
    <property type="evidence" value="ECO:0007669"/>
    <property type="project" value="InterPro"/>
</dbReference>
<name>A0A1I3GZE9_9PLAN</name>
<dbReference type="SUPFAM" id="SSF46626">
    <property type="entry name" value="Cytochrome c"/>
    <property type="match status" value="1"/>
</dbReference>
<dbReference type="Gene3D" id="2.60.120.200">
    <property type="match status" value="1"/>
</dbReference>
<reference evidence="5" key="1">
    <citation type="submission" date="2016-10" db="EMBL/GenBank/DDBJ databases">
        <authorList>
            <person name="Varghese N."/>
            <person name="Submissions S."/>
        </authorList>
    </citation>
    <scope>NUCLEOTIDE SEQUENCE [LARGE SCALE GENOMIC DNA]</scope>
    <source>
        <strain evidence="5">DSM 26348</strain>
    </source>
</reference>
<proteinExistence type="predicted"/>
<evidence type="ECO:0000313" key="4">
    <source>
        <dbReference type="EMBL" id="SFI28746.1"/>
    </source>
</evidence>